<dbReference type="AlphaFoldDB" id="A0A5J9WU78"/>
<evidence type="ECO:0000256" key="2">
    <source>
        <dbReference type="PROSITE-ProRule" id="PRU00339"/>
    </source>
</evidence>
<dbReference type="EMBL" id="RWGY01000002">
    <property type="protein sequence ID" value="TVU50870.1"/>
    <property type="molecule type" value="Genomic_DNA"/>
</dbReference>
<evidence type="ECO:0000256" key="1">
    <source>
        <dbReference type="PROSITE-ProRule" id="PRU00023"/>
    </source>
</evidence>
<dbReference type="PROSITE" id="PS50005">
    <property type="entry name" value="TPR"/>
    <property type="match status" value="1"/>
</dbReference>
<dbReference type="Pfam" id="PF00515">
    <property type="entry name" value="TPR_1"/>
    <property type="match status" value="1"/>
</dbReference>
<dbReference type="PRINTS" id="PR01415">
    <property type="entry name" value="ANKYRIN"/>
</dbReference>
<feature type="repeat" description="ANK" evidence="1">
    <location>
        <begin position="604"/>
        <end position="636"/>
    </location>
</feature>
<dbReference type="PANTHER" id="PTHR46224:SF37">
    <property type="entry name" value="OS12G0600100 PROTEIN"/>
    <property type="match status" value="1"/>
</dbReference>
<keyword evidence="2" id="KW-0802">TPR repeat</keyword>
<dbReference type="InterPro" id="IPR051616">
    <property type="entry name" value="Cul2-RING_E3_ligase_SR"/>
</dbReference>
<accession>A0A5J9WU78</accession>
<feature type="repeat" description="TPR" evidence="2">
    <location>
        <begin position="388"/>
        <end position="421"/>
    </location>
</feature>
<feature type="repeat" description="ANK" evidence="1">
    <location>
        <begin position="89"/>
        <end position="121"/>
    </location>
</feature>
<dbReference type="Gene3D" id="1.25.40.20">
    <property type="entry name" value="Ankyrin repeat-containing domain"/>
    <property type="match status" value="6"/>
</dbReference>
<dbReference type="Pfam" id="PF12796">
    <property type="entry name" value="Ank_2"/>
    <property type="match status" value="3"/>
</dbReference>
<feature type="repeat" description="ANK" evidence="1">
    <location>
        <begin position="636"/>
        <end position="668"/>
    </location>
</feature>
<dbReference type="SUPFAM" id="SSF48403">
    <property type="entry name" value="Ankyrin repeat"/>
    <property type="match status" value="2"/>
</dbReference>
<dbReference type="InterPro" id="IPR002110">
    <property type="entry name" value="Ankyrin_rpt"/>
</dbReference>
<keyword evidence="1" id="KW-0040">ANK repeat</keyword>
<dbReference type="InterPro" id="IPR036770">
    <property type="entry name" value="Ankyrin_rpt-contain_sf"/>
</dbReference>
<dbReference type="Gramene" id="TVU50870">
    <property type="protein sequence ID" value="TVU50870"/>
    <property type="gene ID" value="EJB05_02262"/>
</dbReference>
<name>A0A5J9WU78_9POAL</name>
<protein>
    <submittedName>
        <fullName evidence="3">Uncharacterized protein</fullName>
    </submittedName>
</protein>
<dbReference type="Gene3D" id="1.25.40.10">
    <property type="entry name" value="Tetratricopeptide repeat domain"/>
    <property type="match status" value="2"/>
</dbReference>
<dbReference type="PROSITE" id="PS50293">
    <property type="entry name" value="TPR_REGION"/>
    <property type="match status" value="1"/>
</dbReference>
<dbReference type="SUPFAM" id="SSF48452">
    <property type="entry name" value="TPR-like"/>
    <property type="match status" value="2"/>
</dbReference>
<reference evidence="3 4" key="1">
    <citation type="journal article" date="2019" name="Sci. Rep.">
        <title>A high-quality genome of Eragrostis curvula grass provides insights into Poaceae evolution and supports new strategies to enhance forage quality.</title>
        <authorList>
            <person name="Carballo J."/>
            <person name="Santos B.A.C.M."/>
            <person name="Zappacosta D."/>
            <person name="Garbus I."/>
            <person name="Selva J.P."/>
            <person name="Gallo C.A."/>
            <person name="Diaz A."/>
            <person name="Albertini E."/>
            <person name="Caccamo M."/>
            <person name="Echenique V."/>
        </authorList>
    </citation>
    <scope>NUCLEOTIDE SEQUENCE [LARGE SCALE GENOMIC DNA]</scope>
    <source>
        <strain evidence="4">cv. Victoria</strain>
        <tissue evidence="3">Leaf</tissue>
    </source>
</reference>
<feature type="repeat" description="ANK" evidence="1">
    <location>
        <begin position="167"/>
        <end position="199"/>
    </location>
</feature>
<keyword evidence="4" id="KW-1185">Reference proteome</keyword>
<sequence>MDAAALSRVALQAAADGNLRLLKKAAKQVDLRGATNADGWNALHVASAKGRVDICRFLIEDEEGPGIDVNSRSAAEGTVVALHPTLYAAGDTPVFIAATEGHLPVLRYLLDHGGDPSIPNARGITPLHRAAKNGLLHLSSSSAGLISPCDAVRLLLSKGVPLEPLANGWTPLHFAINGAQFQALRVLLEHGADAGADVNSMTPYGQTALTHAVDCCLPGFQKLKEVGADPNYPGEEVLDDSLGDIIEFLLEAGADPNIPNEYGKIPIMAAAAWGPRKLVEILFSWTKPIPSLPDWNVDAIIRAMKLKAKGTVSVDLEVGLCTAKSKGKEAFGNGDYLAASFFYGVAITLDPLDATLFANRSVSYLRLGEGNSAFMDAARCRIMRPRWAKAWYREGAALSLLKIYTEAVDAFKEALKLDPASGGHGSCRKLLETGPLSSCRIQLGSSYALTVSFFGTNWKLAIGLRMEPYVSSASPLQIPNRPPWTLRLSPEWLSRPPPTAISASSRRRRSRWTCGGATNAAGWNALHVASAKGRVDICRFLIEDEEGPGLDVNSRSAEGAVVSLHPTLFAAGDTPVFIAATEGHLPVLRYLLDRGGDPAMPNARGITPLHRAAMNGPCDAVRLLLSKGVPVEPLANRWTPLHFAILGKQFQALGVLLDHGADAGADVNSMTPYGQTALTHAIGCCLPSFDKLKEVGADPNYPGEEVLDDSLGDIVKFLLEAGADPNIPNEYGKIPIMVVAAWGPRKLVEILFSWTKPIPSLPDWNVDAIIRAMKLKAKVCTVSVELEEYLCTSKSKGKEAFGNGDYCAATFFYGQAISIDPLDATLFANRSVSHLRTGDGNSALMDALKCRMMRPRWAKAWYREGAALSLLKGGQGSYGKHLETGPLSSCFIQLGSSYALTVSFFWDQPAATFIRA</sequence>
<dbReference type="OrthoDB" id="1860613at2759"/>
<dbReference type="PANTHER" id="PTHR46224">
    <property type="entry name" value="ANKYRIN REPEAT FAMILY PROTEIN"/>
    <property type="match status" value="1"/>
</dbReference>
<dbReference type="Proteomes" id="UP000324897">
    <property type="component" value="Chromosome 6"/>
</dbReference>
<feature type="repeat" description="ANK" evidence="1">
    <location>
        <begin position="38"/>
        <end position="60"/>
    </location>
</feature>
<organism evidence="3 4">
    <name type="scientific">Eragrostis curvula</name>
    <name type="common">weeping love grass</name>
    <dbReference type="NCBI Taxonomy" id="38414"/>
    <lineage>
        <taxon>Eukaryota</taxon>
        <taxon>Viridiplantae</taxon>
        <taxon>Streptophyta</taxon>
        <taxon>Embryophyta</taxon>
        <taxon>Tracheophyta</taxon>
        <taxon>Spermatophyta</taxon>
        <taxon>Magnoliopsida</taxon>
        <taxon>Liliopsida</taxon>
        <taxon>Poales</taxon>
        <taxon>Poaceae</taxon>
        <taxon>PACMAD clade</taxon>
        <taxon>Chloridoideae</taxon>
        <taxon>Eragrostideae</taxon>
        <taxon>Eragrostidinae</taxon>
        <taxon>Eragrostis</taxon>
    </lineage>
</organism>
<dbReference type="PROSITE" id="PS50088">
    <property type="entry name" value="ANK_REPEAT"/>
    <property type="match status" value="6"/>
</dbReference>
<dbReference type="SMART" id="SM00028">
    <property type="entry name" value="TPR"/>
    <property type="match status" value="2"/>
</dbReference>
<dbReference type="PROSITE" id="PS50297">
    <property type="entry name" value="ANK_REP_REGION"/>
    <property type="match status" value="6"/>
</dbReference>
<feature type="repeat" description="ANK" evidence="1">
    <location>
        <begin position="571"/>
        <end position="603"/>
    </location>
</feature>
<dbReference type="SMART" id="SM00248">
    <property type="entry name" value="ANK"/>
    <property type="match status" value="11"/>
</dbReference>
<proteinExistence type="predicted"/>
<gene>
    <name evidence="3" type="ORF">EJB05_02262</name>
</gene>
<dbReference type="InterPro" id="IPR011990">
    <property type="entry name" value="TPR-like_helical_dom_sf"/>
</dbReference>
<dbReference type="InterPro" id="IPR019734">
    <property type="entry name" value="TPR_rpt"/>
</dbReference>
<evidence type="ECO:0000313" key="4">
    <source>
        <dbReference type="Proteomes" id="UP000324897"/>
    </source>
</evidence>
<dbReference type="Pfam" id="PF00023">
    <property type="entry name" value="Ank"/>
    <property type="match status" value="1"/>
</dbReference>
<dbReference type="Pfam" id="PF13637">
    <property type="entry name" value="Ank_4"/>
    <property type="match status" value="1"/>
</dbReference>
<comment type="caution">
    <text evidence="3">The sequence shown here is derived from an EMBL/GenBank/DDBJ whole genome shotgun (WGS) entry which is preliminary data.</text>
</comment>
<evidence type="ECO:0000313" key="3">
    <source>
        <dbReference type="EMBL" id="TVU50870.1"/>
    </source>
</evidence>